<dbReference type="RefSeq" id="WP_294894332.1">
    <property type="nucleotide sequence ID" value="NZ_DLUI01000080.1"/>
</dbReference>
<gene>
    <name evidence="3" type="ORF">CFH83_05710</name>
</gene>
<keyword evidence="1" id="KW-0175">Coiled coil</keyword>
<feature type="region of interest" description="Disordered" evidence="2">
    <location>
        <begin position="231"/>
        <end position="294"/>
    </location>
</feature>
<dbReference type="AlphaFoldDB" id="A0A2D3WEZ5"/>
<evidence type="ECO:0000313" key="4">
    <source>
        <dbReference type="Proteomes" id="UP000228859"/>
    </source>
</evidence>
<feature type="compositionally biased region" description="Basic and acidic residues" evidence="2">
    <location>
        <begin position="231"/>
        <end position="287"/>
    </location>
</feature>
<organism evidence="3 4">
    <name type="scientific">Sulfuricurvum kujiense</name>
    <dbReference type="NCBI Taxonomy" id="148813"/>
    <lineage>
        <taxon>Bacteria</taxon>
        <taxon>Pseudomonadati</taxon>
        <taxon>Campylobacterota</taxon>
        <taxon>Epsilonproteobacteria</taxon>
        <taxon>Campylobacterales</taxon>
        <taxon>Sulfurimonadaceae</taxon>
        <taxon>Sulfuricurvum</taxon>
    </lineage>
</organism>
<feature type="coiled-coil region" evidence="1">
    <location>
        <begin position="86"/>
        <end position="118"/>
    </location>
</feature>
<evidence type="ECO:0000256" key="2">
    <source>
        <dbReference type="SAM" id="MobiDB-lite"/>
    </source>
</evidence>
<dbReference type="Proteomes" id="UP000228859">
    <property type="component" value="Unassembled WGS sequence"/>
</dbReference>
<evidence type="ECO:0000256" key="1">
    <source>
        <dbReference type="SAM" id="Coils"/>
    </source>
</evidence>
<dbReference type="EMBL" id="DLUI01000080">
    <property type="protein sequence ID" value="DAB38475.1"/>
    <property type="molecule type" value="Genomic_DNA"/>
</dbReference>
<accession>A0A2D3WEZ5</accession>
<protein>
    <submittedName>
        <fullName evidence="3">Uncharacterized protein</fullName>
    </submittedName>
</protein>
<proteinExistence type="predicted"/>
<reference evidence="3 4" key="1">
    <citation type="journal article" date="2017" name="Front. Microbiol.">
        <title>Comparative Genomic Analysis of the Class Epsilonproteobacteria and Proposed Reclassification to Epsilonbacteraeota (phyl. nov.).</title>
        <authorList>
            <person name="Waite D.W."/>
            <person name="Vanwonterghem I."/>
            <person name="Rinke C."/>
            <person name="Parks D.H."/>
            <person name="Zhang Y."/>
            <person name="Takai K."/>
            <person name="Sievert S.M."/>
            <person name="Simon J."/>
            <person name="Campbell B.J."/>
            <person name="Hanson T.E."/>
            <person name="Woyke T."/>
            <person name="Klotz M.G."/>
            <person name="Hugenholtz P."/>
        </authorList>
    </citation>
    <scope>NUCLEOTIDE SEQUENCE [LARGE SCALE GENOMIC DNA]</scope>
    <source>
        <strain evidence="3">UBA12443</strain>
    </source>
</reference>
<comment type="caution">
    <text evidence="3">The sequence shown here is derived from an EMBL/GenBank/DDBJ whole genome shotgun (WGS) entry which is preliminary data.</text>
</comment>
<evidence type="ECO:0000313" key="3">
    <source>
        <dbReference type="EMBL" id="DAB38475.1"/>
    </source>
</evidence>
<name>A0A2D3WEZ5_9BACT</name>
<sequence length="294" mass="32487">MSRLISFPIAVLIGILSSSEVYGEYCIDWKSWLKSYTGQSGHCWPTESECNSYYFSRCMNSNYKNDCAGACYFKPGLYPKTGAAKAKQKENTINTALQKAAEENKKKQDALKKAVEQKQFDAEKEKLLSGMKGGVSASSTSNQIVLKPIPPAQSQLNCIANNEANRSWEQHAPNCNPVSSNVPEPGKPVEVFGTTVVDPQMLSNVIESLHQRVSTIRESLAKQDATIKGLEKEISQKEMKAPDTKNSKGESDAMKRAREALAKAKADRERTAQELSRLEQQEKEAQNKSKGSAQ</sequence>